<dbReference type="Pfam" id="PF00534">
    <property type="entry name" value="Glycos_transf_1"/>
    <property type="match status" value="1"/>
</dbReference>
<dbReference type="EMBL" id="JANQBD010000031">
    <property type="protein sequence ID" value="MCR8635728.1"/>
    <property type="molecule type" value="Genomic_DNA"/>
</dbReference>
<dbReference type="InterPro" id="IPR028098">
    <property type="entry name" value="Glyco_trans_4-like_N"/>
</dbReference>
<dbReference type="Gene3D" id="3.40.50.2000">
    <property type="entry name" value="Glycogen Phosphorylase B"/>
    <property type="match status" value="2"/>
</dbReference>
<gene>
    <name evidence="3" type="ORF">NV381_31435</name>
</gene>
<reference evidence="3 4" key="1">
    <citation type="submission" date="2022-08" db="EMBL/GenBank/DDBJ databases">
        <title>Paenibacillus endoradicis sp. nov., Paenibacillus radicibacter sp. nov and Paenibacillus pararadicis sp. nov., three cold-adapted plant growth-promoting bacteria isolated from root of Larix gmelinii in Great Khingan.</title>
        <authorList>
            <person name="Xue H."/>
        </authorList>
    </citation>
    <scope>NUCLEOTIDE SEQUENCE [LARGE SCALE GENOMIC DNA]</scope>
    <source>
        <strain evidence="3 4">N5-1-1-5</strain>
    </source>
</reference>
<evidence type="ECO:0000313" key="4">
    <source>
        <dbReference type="Proteomes" id="UP001300012"/>
    </source>
</evidence>
<dbReference type="PANTHER" id="PTHR12526">
    <property type="entry name" value="GLYCOSYLTRANSFERASE"/>
    <property type="match status" value="1"/>
</dbReference>
<keyword evidence="4" id="KW-1185">Reference proteome</keyword>
<accession>A0ABT1YTU9</accession>
<organism evidence="3 4">
    <name type="scientific">Paenibacillus radicis</name>
    <name type="common">ex Xue et al. 2023</name>
    <dbReference type="NCBI Taxonomy" id="2972489"/>
    <lineage>
        <taxon>Bacteria</taxon>
        <taxon>Bacillati</taxon>
        <taxon>Bacillota</taxon>
        <taxon>Bacilli</taxon>
        <taxon>Bacillales</taxon>
        <taxon>Paenibacillaceae</taxon>
        <taxon>Paenibacillus</taxon>
    </lineage>
</organism>
<dbReference type="Pfam" id="PF13439">
    <property type="entry name" value="Glyco_transf_4"/>
    <property type="match status" value="1"/>
</dbReference>
<dbReference type="RefSeq" id="WP_258217273.1">
    <property type="nucleotide sequence ID" value="NZ_JANQBD010000031.1"/>
</dbReference>
<evidence type="ECO:0000313" key="3">
    <source>
        <dbReference type="EMBL" id="MCR8635728.1"/>
    </source>
</evidence>
<dbReference type="PANTHER" id="PTHR12526:SF638">
    <property type="entry name" value="SPORE COAT PROTEIN SA"/>
    <property type="match status" value="1"/>
</dbReference>
<comment type="caution">
    <text evidence="3">The sequence shown here is derived from an EMBL/GenBank/DDBJ whole genome shotgun (WGS) entry which is preliminary data.</text>
</comment>
<feature type="domain" description="Glycosyl transferase family 1" evidence="1">
    <location>
        <begin position="184"/>
        <end position="351"/>
    </location>
</feature>
<proteinExistence type="predicted"/>
<feature type="domain" description="Glycosyltransferase subfamily 4-like N-terminal" evidence="2">
    <location>
        <begin position="34"/>
        <end position="170"/>
    </location>
</feature>
<evidence type="ECO:0000259" key="1">
    <source>
        <dbReference type="Pfam" id="PF00534"/>
    </source>
</evidence>
<dbReference type="Proteomes" id="UP001300012">
    <property type="component" value="Unassembled WGS sequence"/>
</dbReference>
<evidence type="ECO:0000259" key="2">
    <source>
        <dbReference type="Pfam" id="PF13439"/>
    </source>
</evidence>
<dbReference type="SUPFAM" id="SSF53756">
    <property type="entry name" value="UDP-Glycosyltransferase/glycogen phosphorylase"/>
    <property type="match status" value="1"/>
</dbReference>
<dbReference type="InterPro" id="IPR001296">
    <property type="entry name" value="Glyco_trans_1"/>
</dbReference>
<sequence length="388" mass="43735">MKIAFICTEMMPVPPIRGGAIQILIDGVAPHISNKHNLTIYCIADLELPDQEVVKGVEYIRVPSEDYVFNVAKELAKKHAEKNMYDVIHVFNRPRDLLVYKAAMPNSRFVVSLHNEMFREGKISSEMGLLAIKAVDKIMTISNYIGQTVIARFPSAKSKVKTVYSGINLKKYKPVWDEDGQIVRKELRKKYGVENKEVVLFVGRLSAVKGPDILIKAMMKVIQEHKDAVLVIVGSKWFHDERIDDYGRSIRQLAESLGKERVIFTGFIPPSEIPSHFLIGDIFVCSSQWQEPLARVHYEAMGAGIPVITTNRGGNAEIIEHCKNGILIEDYTNPLAFANAISWLLSNPAEALSIALQGRLFVESNFGFEHAARRLENLYLRAMLRNKA</sequence>
<protein>
    <submittedName>
        <fullName evidence="3">Glycosyltransferase family 4 protein</fullName>
    </submittedName>
</protein>
<name>A0ABT1YTU9_9BACL</name>
<dbReference type="CDD" id="cd03801">
    <property type="entry name" value="GT4_PimA-like"/>
    <property type="match status" value="1"/>
</dbReference>